<comment type="caution">
    <text evidence="5">The sequence shown here is derived from an EMBL/GenBank/DDBJ whole genome shotgun (WGS) entry which is preliminary data.</text>
</comment>
<dbReference type="Gene3D" id="2.40.50.100">
    <property type="match status" value="1"/>
</dbReference>
<accession>A0A699YHN8</accession>
<dbReference type="FunFam" id="2.40.50.140:FF:000198">
    <property type="entry name" value="Exosome complex component CSL4"/>
    <property type="match status" value="1"/>
</dbReference>
<dbReference type="GO" id="GO:0005737">
    <property type="term" value="C:cytoplasm"/>
    <property type="evidence" value="ECO:0007669"/>
    <property type="project" value="TreeGrafter"/>
</dbReference>
<dbReference type="InterPro" id="IPR039771">
    <property type="entry name" value="Csl4"/>
</dbReference>
<sequence length="197" mass="20706">MSTLVCPGDRIGSADVYRAGSGTYERHGGIFAACCGQAQDATSSSGERLLQVTAPQDIKSAIPKPGAVVTVKVTRVQQTSASCKVLVVGSTAVSKEFSGIIRLQDVRSTEIDKVVLHHCFRPGDIVRAEVLSLGDARSYYLTTAKNELGVVYAKSSAGVPMVAVGWEAMQCPMTRVLEPRKVAATQPEGNPSASPAP</sequence>
<dbReference type="CDD" id="cd05791">
    <property type="entry name" value="S1_CSL4"/>
    <property type="match status" value="1"/>
</dbReference>
<keyword evidence="3" id="KW-0271">Exosome</keyword>
<dbReference type="Pfam" id="PF10447">
    <property type="entry name" value="EXOSC1"/>
    <property type="match status" value="1"/>
</dbReference>
<evidence type="ECO:0000256" key="3">
    <source>
        <dbReference type="ARBA" id="ARBA00022835"/>
    </source>
</evidence>
<evidence type="ECO:0000313" key="6">
    <source>
        <dbReference type="Proteomes" id="UP000485058"/>
    </source>
</evidence>
<evidence type="ECO:0000256" key="1">
    <source>
        <dbReference type="ARBA" id="ARBA00004604"/>
    </source>
</evidence>
<organism evidence="5 6">
    <name type="scientific">Haematococcus lacustris</name>
    <name type="common">Green alga</name>
    <name type="synonym">Haematococcus pluvialis</name>
    <dbReference type="NCBI Taxonomy" id="44745"/>
    <lineage>
        <taxon>Eukaryota</taxon>
        <taxon>Viridiplantae</taxon>
        <taxon>Chlorophyta</taxon>
        <taxon>core chlorophytes</taxon>
        <taxon>Chlorophyceae</taxon>
        <taxon>CS clade</taxon>
        <taxon>Chlamydomonadales</taxon>
        <taxon>Haematococcaceae</taxon>
        <taxon>Haematococcus</taxon>
    </lineage>
</organism>
<feature type="domain" description="S1 motif" evidence="4">
    <location>
        <begin position="66"/>
        <end position="145"/>
    </location>
</feature>
<dbReference type="GO" id="GO:0005730">
    <property type="term" value="C:nucleolus"/>
    <property type="evidence" value="ECO:0007669"/>
    <property type="project" value="UniProtKB-SubCell"/>
</dbReference>
<dbReference type="PANTHER" id="PTHR12686:SF8">
    <property type="entry name" value="EXOSOME COMPLEX COMPONENT CSL4"/>
    <property type="match status" value="1"/>
</dbReference>
<dbReference type="GO" id="GO:0003723">
    <property type="term" value="F:RNA binding"/>
    <property type="evidence" value="ECO:0007669"/>
    <property type="project" value="InterPro"/>
</dbReference>
<keyword evidence="2" id="KW-0963">Cytoplasm</keyword>
<comment type="subcellular location">
    <subcellularLocation>
        <location evidence="1">Nucleus</location>
        <location evidence="1">Nucleolus</location>
    </subcellularLocation>
</comment>
<dbReference type="AlphaFoldDB" id="A0A699YHN8"/>
<dbReference type="SUPFAM" id="SSF110324">
    <property type="entry name" value="Ribosomal L27 protein-like"/>
    <property type="match status" value="1"/>
</dbReference>
<dbReference type="Gene3D" id="2.40.50.140">
    <property type="entry name" value="Nucleic acid-binding proteins"/>
    <property type="match status" value="1"/>
</dbReference>
<dbReference type="InterPro" id="IPR025721">
    <property type="entry name" value="Exosome_cplx_N_dom"/>
</dbReference>
<dbReference type="InterPro" id="IPR012340">
    <property type="entry name" value="NA-bd_OB-fold"/>
</dbReference>
<dbReference type="Pfam" id="PF14382">
    <property type="entry name" value="ECR1_N"/>
    <property type="match status" value="1"/>
</dbReference>
<dbReference type="PANTHER" id="PTHR12686">
    <property type="entry name" value="3'-5' EXORIBONUCLEASE CSL4-RELATED"/>
    <property type="match status" value="1"/>
</dbReference>
<dbReference type="GO" id="GO:0000176">
    <property type="term" value="C:nuclear exosome (RNase complex)"/>
    <property type="evidence" value="ECO:0007669"/>
    <property type="project" value="TreeGrafter"/>
</dbReference>
<evidence type="ECO:0000256" key="2">
    <source>
        <dbReference type="ARBA" id="ARBA00022490"/>
    </source>
</evidence>
<gene>
    <name evidence="5" type="ORF">HaLaN_01031</name>
</gene>
<dbReference type="InterPro" id="IPR019495">
    <property type="entry name" value="EXOSC1_C"/>
</dbReference>
<proteinExistence type="predicted"/>
<evidence type="ECO:0000259" key="4">
    <source>
        <dbReference type="PROSITE" id="PS50126"/>
    </source>
</evidence>
<keyword evidence="6" id="KW-1185">Reference proteome</keyword>
<dbReference type="SUPFAM" id="SSF50249">
    <property type="entry name" value="Nucleic acid-binding proteins"/>
    <property type="match status" value="1"/>
</dbReference>
<dbReference type="PROSITE" id="PS50126">
    <property type="entry name" value="S1"/>
    <property type="match status" value="1"/>
</dbReference>
<evidence type="ECO:0000313" key="5">
    <source>
        <dbReference type="EMBL" id="GFH06404.1"/>
    </source>
</evidence>
<dbReference type="InterPro" id="IPR003029">
    <property type="entry name" value="S1_domain"/>
</dbReference>
<name>A0A699YHN8_HAELA</name>
<dbReference type="Proteomes" id="UP000485058">
    <property type="component" value="Unassembled WGS sequence"/>
</dbReference>
<protein>
    <submittedName>
        <fullName evidence="5">S1 motif domain-containing protein</fullName>
    </submittedName>
</protein>
<dbReference type="GO" id="GO:0006396">
    <property type="term" value="P:RNA processing"/>
    <property type="evidence" value="ECO:0007669"/>
    <property type="project" value="InterPro"/>
</dbReference>
<reference evidence="5 6" key="1">
    <citation type="submission" date="2020-02" db="EMBL/GenBank/DDBJ databases">
        <title>Draft genome sequence of Haematococcus lacustris strain NIES-144.</title>
        <authorList>
            <person name="Morimoto D."/>
            <person name="Nakagawa S."/>
            <person name="Yoshida T."/>
            <person name="Sawayama S."/>
        </authorList>
    </citation>
    <scope>NUCLEOTIDE SEQUENCE [LARGE SCALE GENOMIC DNA]</scope>
    <source>
        <strain evidence="5 6">NIES-144</strain>
    </source>
</reference>
<dbReference type="EMBL" id="BLLF01000037">
    <property type="protein sequence ID" value="GFH06404.1"/>
    <property type="molecule type" value="Genomic_DNA"/>
</dbReference>